<comment type="caution">
    <text evidence="1">The sequence shown here is derived from an EMBL/GenBank/DDBJ whole genome shotgun (WGS) entry which is preliminary data.</text>
</comment>
<evidence type="ECO:0000313" key="1">
    <source>
        <dbReference type="EMBL" id="KAG8586272.1"/>
    </source>
</evidence>
<dbReference type="EMBL" id="WNYA01000002">
    <property type="protein sequence ID" value="KAG8586272.1"/>
    <property type="molecule type" value="Genomic_DNA"/>
</dbReference>
<name>A0AAV7CMF6_ENGPU</name>
<sequence length="89" mass="9821">MLVWCTKEPMGPSNTHVYKLPGCFCSVYFPDSSPPDLQTVLQRNIGVSRFKNVCFEIVEKTSTGIGNGQNTSLSGLPSFVNGLFLHRLL</sequence>
<protein>
    <submittedName>
        <fullName evidence="1">Uncharacterized protein</fullName>
    </submittedName>
</protein>
<gene>
    <name evidence="1" type="ORF">GDO81_005321</name>
</gene>
<proteinExistence type="predicted"/>
<organism evidence="1 2">
    <name type="scientific">Engystomops pustulosus</name>
    <name type="common">Tungara frog</name>
    <name type="synonym">Physalaemus pustulosus</name>
    <dbReference type="NCBI Taxonomy" id="76066"/>
    <lineage>
        <taxon>Eukaryota</taxon>
        <taxon>Metazoa</taxon>
        <taxon>Chordata</taxon>
        <taxon>Craniata</taxon>
        <taxon>Vertebrata</taxon>
        <taxon>Euteleostomi</taxon>
        <taxon>Amphibia</taxon>
        <taxon>Batrachia</taxon>
        <taxon>Anura</taxon>
        <taxon>Neobatrachia</taxon>
        <taxon>Hyloidea</taxon>
        <taxon>Leptodactylidae</taxon>
        <taxon>Leiuperinae</taxon>
        <taxon>Engystomops</taxon>
    </lineage>
</organism>
<dbReference type="Proteomes" id="UP000824782">
    <property type="component" value="Unassembled WGS sequence"/>
</dbReference>
<reference evidence="1" key="1">
    <citation type="thesis" date="2020" institute="ProQuest LLC" country="789 East Eisenhower Parkway, Ann Arbor, MI, USA">
        <title>Comparative Genomics and Chromosome Evolution.</title>
        <authorList>
            <person name="Mudd A.B."/>
        </authorList>
    </citation>
    <scope>NUCLEOTIDE SEQUENCE</scope>
    <source>
        <strain evidence="1">237g6f4</strain>
        <tissue evidence="1">Blood</tissue>
    </source>
</reference>
<evidence type="ECO:0000313" key="2">
    <source>
        <dbReference type="Proteomes" id="UP000824782"/>
    </source>
</evidence>
<keyword evidence="2" id="KW-1185">Reference proteome</keyword>
<dbReference type="AlphaFoldDB" id="A0AAV7CMF6"/>
<accession>A0AAV7CMF6</accession>